<dbReference type="GO" id="GO:0005524">
    <property type="term" value="F:ATP binding"/>
    <property type="evidence" value="ECO:0007669"/>
    <property type="project" value="UniProtKB-KW"/>
</dbReference>
<comment type="similarity">
    <text evidence="3">Belongs to the KTI12 family.</text>
</comment>
<dbReference type="PANTHER" id="PTHR12435">
    <property type="match status" value="1"/>
</dbReference>
<dbReference type="SUPFAM" id="SSF52540">
    <property type="entry name" value="P-loop containing nucleoside triphosphate hydrolases"/>
    <property type="match status" value="1"/>
</dbReference>
<proteinExistence type="evidence at transcript level"/>
<protein>
    <recommendedName>
        <fullName evidence="4">Protein KTI12 homolog</fullName>
    </recommendedName>
</protein>
<keyword evidence="1" id="KW-0547">Nucleotide-binding</keyword>
<dbReference type="InterPro" id="IPR027417">
    <property type="entry name" value="P-loop_NTPase"/>
</dbReference>
<dbReference type="EMBL" id="JI170648">
    <property type="protein sequence ID" value="ADY44683.1"/>
    <property type="molecule type" value="mRNA"/>
</dbReference>
<evidence type="ECO:0000256" key="2">
    <source>
        <dbReference type="ARBA" id="ARBA00022840"/>
    </source>
</evidence>
<sequence>MFPYLISMPLLLISGGPSSGKTTIAERIAEYFKSCGFHAVEVISDECNGNFSRNIYNNSSKEREQRAFLRSEVQRRLSKDRLIICDSLNYIKGFRYELFCVGKLVQTTFAVVFCEANAQTSKWLDSQKDENERYEEGKIDDVLMRFERPDGKNRWDSPLFTIQINGNYEQEDGDAVGLPRSVTIPFEEIFASLLKGKALSANLSTQSAPLAPSNFLHDLDRTTQEIVSNVFQKQKITSPGDSFTVPYCGKDDNRVIFTRQRTLPELTRLRRQFINYMKMHPVEEKDKIASLFVNYLNSNA</sequence>
<dbReference type="InterPro" id="IPR003593">
    <property type="entry name" value="AAA+_ATPase"/>
</dbReference>
<evidence type="ECO:0000256" key="1">
    <source>
        <dbReference type="ARBA" id="ARBA00022741"/>
    </source>
</evidence>
<keyword evidence="2" id="KW-0067">ATP-binding</keyword>
<evidence type="ECO:0000259" key="5">
    <source>
        <dbReference type="SMART" id="SM00382"/>
    </source>
</evidence>
<accession>F1L3H9</accession>
<organism evidence="6">
    <name type="scientific">Ascaris suum</name>
    <name type="common">Pig roundworm</name>
    <name type="synonym">Ascaris lumbricoides</name>
    <dbReference type="NCBI Taxonomy" id="6253"/>
    <lineage>
        <taxon>Eukaryota</taxon>
        <taxon>Metazoa</taxon>
        <taxon>Ecdysozoa</taxon>
        <taxon>Nematoda</taxon>
        <taxon>Chromadorea</taxon>
        <taxon>Rhabditida</taxon>
        <taxon>Spirurina</taxon>
        <taxon>Ascaridomorpha</taxon>
        <taxon>Ascaridoidea</taxon>
        <taxon>Ascarididae</taxon>
        <taxon>Ascaris</taxon>
    </lineage>
</organism>
<reference evidence="6" key="1">
    <citation type="journal article" date="2011" name="Genome Res.">
        <title>Deep small RNA sequencing from the nematode Ascaris reveals conservation, functional diversification, and novel developmental profiles.</title>
        <authorList>
            <person name="Wang J."/>
            <person name="Czech B."/>
            <person name="Crunk A."/>
            <person name="Wallace A."/>
            <person name="Mitreva M."/>
            <person name="Hannon G.J."/>
            <person name="Davis R.E."/>
        </authorList>
    </citation>
    <scope>NUCLEOTIDE SEQUENCE</scope>
</reference>
<dbReference type="Gene3D" id="3.40.50.300">
    <property type="entry name" value="P-loop containing nucleotide triphosphate hydrolases"/>
    <property type="match status" value="1"/>
</dbReference>
<dbReference type="SMART" id="SM00382">
    <property type="entry name" value="AAA"/>
    <property type="match status" value="1"/>
</dbReference>
<dbReference type="AlphaFoldDB" id="F1L3H9"/>
<feature type="domain" description="AAA+ ATPase" evidence="5">
    <location>
        <begin position="7"/>
        <end position="159"/>
    </location>
</feature>
<evidence type="ECO:0000313" key="6">
    <source>
        <dbReference type="EMBL" id="ADY44683.1"/>
    </source>
</evidence>
<name>F1L3H9_ASCSU</name>
<dbReference type="InterPro" id="IPR013641">
    <property type="entry name" value="KTI12/PSTK"/>
</dbReference>
<evidence type="ECO:0000256" key="4">
    <source>
        <dbReference type="ARBA" id="ARBA00026170"/>
    </source>
</evidence>
<evidence type="ECO:0000256" key="3">
    <source>
        <dbReference type="ARBA" id="ARBA00025768"/>
    </source>
</evidence>
<dbReference type="Pfam" id="PF08433">
    <property type="entry name" value="KTI12"/>
    <property type="match status" value="1"/>
</dbReference>